<sequence>MNTISAYVFRQALGPLLAILGALAAIAILTQGLNQLDIIVTNRRAGFAFAWVTILALPQLISLILPMALFIAVVYALNRMHSESEIAVLYGAGVSRQRLARPILQLAVLAAIVHLAINVLIQPWSFEERRKVFYDLRTDIASSLIEEGSFTYPSEDLTLYARSRGGGGELRDLLINDGRTEPGITYTARAGAIVTIEGAPAIVMRDGQVQRQTEEGGVDVLDFDRYVLKFDGVFDEPDLFFLKASDRTLFDLIFPDRTAHYDQQNIDEFLAEAHGRLSAPLLNIALALIALVGVLMGDFSRRGYGQRIMWASVIALVVRLASLLTQAAAADEPQLNSLQYALPLGVIVLAGLMLGGKITTKKRREMGPSVLARAEA</sequence>
<dbReference type="InterPro" id="IPR005495">
    <property type="entry name" value="LptG/LptF_permease"/>
</dbReference>
<evidence type="ECO:0000256" key="4">
    <source>
        <dbReference type="ARBA" id="ARBA00022989"/>
    </source>
</evidence>
<evidence type="ECO:0000256" key="1">
    <source>
        <dbReference type="ARBA" id="ARBA00004651"/>
    </source>
</evidence>
<keyword evidence="3 6" id="KW-0812">Transmembrane</keyword>
<evidence type="ECO:0000256" key="3">
    <source>
        <dbReference type="ARBA" id="ARBA00022692"/>
    </source>
</evidence>
<keyword evidence="4 6" id="KW-1133">Transmembrane helix</keyword>
<comment type="subcellular location">
    <subcellularLocation>
        <location evidence="1">Cell membrane</location>
        <topology evidence="1">Multi-pass membrane protein</topology>
    </subcellularLocation>
</comment>
<evidence type="ECO:0000313" key="7">
    <source>
        <dbReference type="EMBL" id="ANP44770.1"/>
    </source>
</evidence>
<organism evidence="7 8">
    <name type="scientific">Candidatus Viadribacter manganicus</name>
    <dbReference type="NCBI Taxonomy" id="1759059"/>
    <lineage>
        <taxon>Bacteria</taxon>
        <taxon>Pseudomonadati</taxon>
        <taxon>Pseudomonadota</taxon>
        <taxon>Alphaproteobacteria</taxon>
        <taxon>Hyphomonadales</taxon>
        <taxon>Hyphomonadaceae</taxon>
        <taxon>Candidatus Viadribacter</taxon>
    </lineage>
</organism>
<dbReference type="InParanoid" id="A0A1B1ADY4"/>
<dbReference type="STRING" id="1759059.ATE48_01935"/>
<evidence type="ECO:0000256" key="5">
    <source>
        <dbReference type="ARBA" id="ARBA00023136"/>
    </source>
</evidence>
<evidence type="ECO:0000313" key="8">
    <source>
        <dbReference type="Proteomes" id="UP000092498"/>
    </source>
</evidence>
<feature type="transmembrane region" description="Helical" evidence="6">
    <location>
        <begin position="308"/>
        <end position="328"/>
    </location>
</feature>
<feature type="transmembrane region" description="Helical" evidence="6">
    <location>
        <begin position="277"/>
        <end position="296"/>
    </location>
</feature>
<dbReference type="RefSeq" id="WP_066767297.1">
    <property type="nucleotide sequence ID" value="NZ_CP013244.1"/>
</dbReference>
<dbReference type="OrthoDB" id="8477889at2"/>
<dbReference type="AlphaFoldDB" id="A0A1B1ADY4"/>
<accession>A0A1B1ADY4</accession>
<feature type="transmembrane region" description="Helical" evidence="6">
    <location>
        <begin position="340"/>
        <end position="356"/>
    </location>
</feature>
<dbReference type="KEGG" id="cbot:ATE48_01935"/>
<feature type="transmembrane region" description="Helical" evidence="6">
    <location>
        <begin position="12"/>
        <end position="33"/>
    </location>
</feature>
<evidence type="ECO:0000256" key="2">
    <source>
        <dbReference type="ARBA" id="ARBA00022475"/>
    </source>
</evidence>
<dbReference type="PANTHER" id="PTHR33529:SF6">
    <property type="entry name" value="YJGP_YJGQ FAMILY PERMEASE"/>
    <property type="match status" value="1"/>
</dbReference>
<feature type="transmembrane region" description="Helical" evidence="6">
    <location>
        <begin position="45"/>
        <end position="78"/>
    </location>
</feature>
<dbReference type="GO" id="GO:0043190">
    <property type="term" value="C:ATP-binding cassette (ABC) transporter complex"/>
    <property type="evidence" value="ECO:0007669"/>
    <property type="project" value="TreeGrafter"/>
</dbReference>
<dbReference type="FunCoup" id="A0A1B1ADY4">
    <property type="interactions" value="114"/>
</dbReference>
<evidence type="ECO:0000256" key="6">
    <source>
        <dbReference type="SAM" id="Phobius"/>
    </source>
</evidence>
<dbReference type="GO" id="GO:0015920">
    <property type="term" value="P:lipopolysaccharide transport"/>
    <property type="evidence" value="ECO:0007669"/>
    <property type="project" value="TreeGrafter"/>
</dbReference>
<dbReference type="Proteomes" id="UP000092498">
    <property type="component" value="Chromosome"/>
</dbReference>
<reference evidence="7 8" key="1">
    <citation type="submission" date="2015-11" db="EMBL/GenBank/DDBJ databases">
        <title>Whole-Genome Sequence of Candidatus Oderbacter manganicum from the National Park Lower Oder Valley, Germany.</title>
        <authorList>
            <person name="Braun B."/>
            <person name="Liere K."/>
            <person name="Szewzyk U."/>
        </authorList>
    </citation>
    <scope>NUCLEOTIDE SEQUENCE [LARGE SCALE GENOMIC DNA]</scope>
    <source>
        <strain evidence="7 8">OTSz_A_272</strain>
    </source>
</reference>
<evidence type="ECO:0008006" key="9">
    <source>
        <dbReference type="Google" id="ProtNLM"/>
    </source>
</evidence>
<keyword evidence="8" id="KW-1185">Reference proteome</keyword>
<name>A0A1B1ADY4_9PROT</name>
<dbReference type="Pfam" id="PF03739">
    <property type="entry name" value="LptF_LptG"/>
    <property type="match status" value="1"/>
</dbReference>
<keyword evidence="2" id="KW-1003">Cell membrane</keyword>
<keyword evidence="5 6" id="KW-0472">Membrane</keyword>
<dbReference type="EMBL" id="CP013244">
    <property type="protein sequence ID" value="ANP44770.1"/>
    <property type="molecule type" value="Genomic_DNA"/>
</dbReference>
<feature type="transmembrane region" description="Helical" evidence="6">
    <location>
        <begin position="99"/>
        <end position="121"/>
    </location>
</feature>
<dbReference type="PANTHER" id="PTHR33529">
    <property type="entry name" value="SLR0882 PROTEIN-RELATED"/>
    <property type="match status" value="1"/>
</dbReference>
<protein>
    <recommendedName>
        <fullName evidence="9">Lipopolysaccharide export system permease protein LptF</fullName>
    </recommendedName>
</protein>
<proteinExistence type="predicted"/>
<gene>
    <name evidence="7" type="ORF">ATE48_01935</name>
</gene>